<dbReference type="InterPro" id="IPR044996">
    <property type="entry name" value="COQ10-like"/>
</dbReference>
<reference evidence="3 4" key="1">
    <citation type="journal article" date="2014" name="BMC Genomics">
        <title>A genomic perspective on a new bacterial genus and species from the Alcaligenaceae family, Basilea psittacipulmonis.</title>
        <authorList>
            <person name="Whiteson K.L."/>
            <person name="Hernandez D."/>
            <person name="Lazarevic V."/>
            <person name="Gaia N."/>
            <person name="Farinelli L."/>
            <person name="Francois P."/>
            <person name="Pilo P."/>
            <person name="Frey J."/>
            <person name="Schrenzel J."/>
        </authorList>
    </citation>
    <scope>NUCLEOTIDE SEQUENCE [LARGE SCALE GENOMIC DNA]</scope>
    <source>
        <strain evidence="3 4">DSM 24701</strain>
    </source>
</reference>
<dbReference type="InterPro" id="IPR023393">
    <property type="entry name" value="START-like_dom_sf"/>
</dbReference>
<organism evidence="3 4">
    <name type="scientific">Basilea psittacipulmonis DSM 24701</name>
    <dbReference type="NCBI Taxonomy" id="1072685"/>
    <lineage>
        <taxon>Bacteria</taxon>
        <taxon>Pseudomonadati</taxon>
        <taxon>Pseudomonadota</taxon>
        <taxon>Betaproteobacteria</taxon>
        <taxon>Burkholderiales</taxon>
        <taxon>Alcaligenaceae</taxon>
        <taxon>Basilea</taxon>
    </lineage>
</organism>
<dbReference type="GO" id="GO:0045333">
    <property type="term" value="P:cellular respiration"/>
    <property type="evidence" value="ECO:0007669"/>
    <property type="project" value="InterPro"/>
</dbReference>
<evidence type="ECO:0000259" key="2">
    <source>
        <dbReference type="Pfam" id="PF03364"/>
    </source>
</evidence>
<sequence length="145" mass="16621">MYQVNRSVLVPYSVEQMFQLVDDVDKYPEFMPWCGGATIHEKTSDSMKATIYIQFAGLKQHFTTQNKRVFPHSIQMDLVEGPFSSLKGVWEFQALDEQACKVVFNLDYSFSNILVERLIAPVFNKVANTFIDSFTNRAEAVYGQS</sequence>
<dbReference type="Gene3D" id="3.30.530.20">
    <property type="match status" value="1"/>
</dbReference>
<dbReference type="eggNOG" id="COG2867">
    <property type="taxonomic scope" value="Bacteria"/>
</dbReference>
<dbReference type="OrthoDB" id="9804759at2"/>
<gene>
    <name evidence="3" type="ORF">IX83_04575</name>
</gene>
<protein>
    <submittedName>
        <fullName evidence="3">Cyclase</fullName>
    </submittedName>
</protein>
<dbReference type="CDD" id="cd07813">
    <property type="entry name" value="COQ10p_like"/>
    <property type="match status" value="1"/>
</dbReference>
<dbReference type="Proteomes" id="UP000028945">
    <property type="component" value="Chromosome"/>
</dbReference>
<accession>A0A077DGV4</accession>
<comment type="similarity">
    <text evidence="1">Belongs to the ribosome association toxin RatA family.</text>
</comment>
<evidence type="ECO:0000256" key="1">
    <source>
        <dbReference type="ARBA" id="ARBA00008918"/>
    </source>
</evidence>
<dbReference type="HOGENOM" id="CLU_079653_3_1_4"/>
<feature type="domain" description="Coenzyme Q-binding protein COQ10 START" evidence="2">
    <location>
        <begin position="10"/>
        <end position="135"/>
    </location>
</feature>
<dbReference type="InterPro" id="IPR005031">
    <property type="entry name" value="COQ10_START"/>
</dbReference>
<dbReference type="SUPFAM" id="SSF55961">
    <property type="entry name" value="Bet v1-like"/>
    <property type="match status" value="1"/>
</dbReference>
<dbReference type="GO" id="GO:0048039">
    <property type="term" value="F:ubiquinone binding"/>
    <property type="evidence" value="ECO:0007669"/>
    <property type="project" value="InterPro"/>
</dbReference>
<evidence type="ECO:0000313" key="3">
    <source>
        <dbReference type="EMBL" id="AIL32677.1"/>
    </source>
</evidence>
<dbReference type="AlphaFoldDB" id="A0A077DGV4"/>
<dbReference type="Pfam" id="PF03364">
    <property type="entry name" value="Polyketide_cyc"/>
    <property type="match status" value="1"/>
</dbReference>
<dbReference type="EMBL" id="CP009238">
    <property type="protein sequence ID" value="AIL32677.1"/>
    <property type="molecule type" value="Genomic_DNA"/>
</dbReference>
<name>A0A077DGV4_9BURK</name>
<dbReference type="RefSeq" id="WP_038499663.1">
    <property type="nucleotide sequence ID" value="NZ_AFWK01000111.1"/>
</dbReference>
<proteinExistence type="inferred from homology"/>
<dbReference type="KEGG" id="bpsi:IX83_04575"/>
<keyword evidence="4" id="KW-1185">Reference proteome</keyword>
<evidence type="ECO:0000313" key="4">
    <source>
        <dbReference type="Proteomes" id="UP000028945"/>
    </source>
</evidence>
<dbReference type="PANTHER" id="PTHR12901">
    <property type="entry name" value="SPERM PROTEIN HOMOLOG"/>
    <property type="match status" value="1"/>
</dbReference>
<dbReference type="STRING" id="1072685.IX83_04575"/>
<dbReference type="PANTHER" id="PTHR12901:SF10">
    <property type="entry name" value="COENZYME Q-BINDING PROTEIN COQ10, MITOCHONDRIAL"/>
    <property type="match status" value="1"/>
</dbReference>